<keyword evidence="7" id="KW-1185">Reference proteome</keyword>
<dbReference type="Proteomes" id="UP000184442">
    <property type="component" value="Unassembled WGS sequence"/>
</dbReference>
<dbReference type="RefSeq" id="WP_073027511.1">
    <property type="nucleotide sequence ID" value="NZ_FQZS01000030.1"/>
</dbReference>
<evidence type="ECO:0000256" key="4">
    <source>
        <dbReference type="ARBA" id="ARBA00022840"/>
    </source>
</evidence>
<dbReference type="InterPro" id="IPR017551">
    <property type="entry name" value="TriPribosyl-deP-CoA_syn_CitG"/>
</dbReference>
<dbReference type="PANTHER" id="PTHR30201:SF2">
    <property type="entry name" value="2-(5''-TRIPHOSPHORIBOSYL)-3'-DEPHOSPHOCOENZYME-A SYNTHASE"/>
    <property type="match status" value="1"/>
</dbReference>
<evidence type="ECO:0000313" key="6">
    <source>
        <dbReference type="EMBL" id="SHJ32613.1"/>
    </source>
</evidence>
<dbReference type="GO" id="GO:0005524">
    <property type="term" value="F:ATP binding"/>
    <property type="evidence" value="ECO:0007669"/>
    <property type="project" value="UniProtKB-KW"/>
</dbReference>
<keyword evidence="4 5" id="KW-0067">ATP-binding</keyword>
<dbReference type="NCBIfam" id="TIGR03125">
    <property type="entry name" value="citrate_citG"/>
    <property type="match status" value="1"/>
</dbReference>
<protein>
    <recommendedName>
        <fullName evidence="5">Probable 2-(5''-triphosphoribosyl)-3'-dephosphocoenzyme-A synthase</fullName>
        <shortName evidence="5">2-(5''-triphosphoribosyl)-3'-dephospho-CoA synthase</shortName>
        <ecNumber evidence="5">2.4.2.52</ecNumber>
    </recommendedName>
</protein>
<evidence type="ECO:0000256" key="1">
    <source>
        <dbReference type="ARBA" id="ARBA00001210"/>
    </source>
</evidence>
<dbReference type="EMBL" id="FQZS01000030">
    <property type="protein sequence ID" value="SHJ32613.1"/>
    <property type="molecule type" value="Genomic_DNA"/>
</dbReference>
<keyword evidence="3 5" id="KW-0547">Nucleotide-binding</keyword>
<dbReference type="STRING" id="1122184.SAMN02745176_03212"/>
<dbReference type="HAMAP" id="MF_00397">
    <property type="entry name" value="CitG"/>
    <property type="match status" value="1"/>
</dbReference>
<dbReference type="GO" id="GO:0051191">
    <property type="term" value="P:prosthetic group biosynthetic process"/>
    <property type="evidence" value="ECO:0007669"/>
    <property type="project" value="TreeGrafter"/>
</dbReference>
<dbReference type="Gene3D" id="1.10.4200.10">
    <property type="entry name" value="Triphosphoribosyl-dephospho-CoA protein"/>
    <property type="match status" value="1"/>
</dbReference>
<gene>
    <name evidence="5" type="primary">citG</name>
    <name evidence="6" type="ORF">SAMN02745176_03212</name>
</gene>
<organism evidence="6 7">
    <name type="scientific">Lutispora thermophila DSM 19022</name>
    <dbReference type="NCBI Taxonomy" id="1122184"/>
    <lineage>
        <taxon>Bacteria</taxon>
        <taxon>Bacillati</taxon>
        <taxon>Bacillota</taxon>
        <taxon>Clostridia</taxon>
        <taxon>Lutisporales</taxon>
        <taxon>Lutisporaceae</taxon>
        <taxon>Lutispora</taxon>
    </lineage>
</organism>
<evidence type="ECO:0000256" key="2">
    <source>
        <dbReference type="ARBA" id="ARBA00022679"/>
    </source>
</evidence>
<dbReference type="EC" id="2.4.2.52" evidence="5"/>
<comment type="similarity">
    <text evidence="5">Belongs to the CitG/MdcB family.</text>
</comment>
<dbReference type="PANTHER" id="PTHR30201">
    <property type="entry name" value="TRIPHOSPHORIBOSYL-DEPHOSPHO-COA SYNTHASE"/>
    <property type="match status" value="1"/>
</dbReference>
<dbReference type="InterPro" id="IPR002736">
    <property type="entry name" value="CitG"/>
</dbReference>
<reference evidence="6 7" key="1">
    <citation type="submission" date="2016-11" db="EMBL/GenBank/DDBJ databases">
        <authorList>
            <person name="Jaros S."/>
            <person name="Januszkiewicz K."/>
            <person name="Wedrychowicz H."/>
        </authorList>
    </citation>
    <scope>NUCLEOTIDE SEQUENCE [LARGE SCALE GENOMIC DNA]</scope>
    <source>
        <strain evidence="6 7">DSM 19022</strain>
    </source>
</reference>
<dbReference type="GO" id="GO:0046917">
    <property type="term" value="F:triphosphoribosyl-dephospho-CoA synthase activity"/>
    <property type="evidence" value="ECO:0007669"/>
    <property type="project" value="UniProtKB-UniRule"/>
</dbReference>
<dbReference type="AlphaFoldDB" id="A0A1M6IDY5"/>
<dbReference type="Pfam" id="PF01874">
    <property type="entry name" value="CitG"/>
    <property type="match status" value="1"/>
</dbReference>
<dbReference type="OrthoDB" id="114886at2"/>
<proteinExistence type="inferred from homology"/>
<evidence type="ECO:0000256" key="3">
    <source>
        <dbReference type="ARBA" id="ARBA00022741"/>
    </source>
</evidence>
<evidence type="ECO:0000256" key="5">
    <source>
        <dbReference type="HAMAP-Rule" id="MF_00397"/>
    </source>
</evidence>
<sequence>MRKPTDLLRLISQLGVEALIEEANLSPKPGLVDAFDQGAHRDMDINLLITSARALYDGFYSYLCCGYNYQGELDHLFDKIRTIGVDNEAAMYRATHHINTHKGANFSFALVLGALGFLLSQQEETSLPLTKKIITSIFEIVKAMAKNLIKKDFKDLHLKANLSYGEKLYLHHKFGGIRQEAEAGYPIITHIALPKLIAFFEAGISKDRTYTEVLFSIMSVADDSNIVHRGGFESLAYVKETARSFLKEGGALQPDYKKKVEALNEDFKKRNLSPGGSADLLALTIFLGKLMGCYHEY</sequence>
<name>A0A1M6IDY5_9FIRM</name>
<keyword evidence="2 5" id="KW-0808">Transferase</keyword>
<comment type="catalytic activity">
    <reaction evidence="1 5">
        <text>3'-dephospho-CoA + ATP = 2'-(5''-triphospho-alpha-D-ribosyl)-3'-dephospho-CoA + adenine</text>
        <dbReference type="Rhea" id="RHEA:15117"/>
        <dbReference type="ChEBI" id="CHEBI:16708"/>
        <dbReference type="ChEBI" id="CHEBI:30616"/>
        <dbReference type="ChEBI" id="CHEBI:57328"/>
        <dbReference type="ChEBI" id="CHEBI:61378"/>
        <dbReference type="EC" id="2.4.2.52"/>
    </reaction>
</comment>
<evidence type="ECO:0000313" key="7">
    <source>
        <dbReference type="Proteomes" id="UP000184442"/>
    </source>
</evidence>
<accession>A0A1M6IDY5</accession>